<dbReference type="Pfam" id="PF13671">
    <property type="entry name" value="AAA_33"/>
    <property type="match status" value="1"/>
</dbReference>
<evidence type="ECO:0000313" key="1">
    <source>
        <dbReference type="EMBL" id="MDI3234774.1"/>
    </source>
</evidence>
<accession>A0ABT6R1G2</accession>
<name>A0ABT6R1G2_9BACL</name>
<gene>
    <name evidence="1" type="ORF">QK289_07115</name>
</gene>
<dbReference type="EMBL" id="JASBQV010000008">
    <property type="protein sequence ID" value="MDI3234774.1"/>
    <property type="molecule type" value="Genomic_DNA"/>
</dbReference>
<reference evidence="1 2" key="1">
    <citation type="submission" date="2023-04" db="EMBL/GenBank/DDBJ databases">
        <title>Antarctic isolates genomes.</title>
        <authorList>
            <person name="Dimov S.G."/>
        </authorList>
    </citation>
    <scope>NUCLEOTIDE SEQUENCE [LARGE SCALE GENOMIC DNA]</scope>
    <source>
        <strain evidence="1 2">AL19</strain>
    </source>
</reference>
<dbReference type="Gene3D" id="3.40.50.300">
    <property type="entry name" value="P-loop containing nucleotide triphosphate hydrolases"/>
    <property type="match status" value="1"/>
</dbReference>
<dbReference type="RefSeq" id="WP_282355728.1">
    <property type="nucleotide sequence ID" value="NZ_JASBQV010000008.1"/>
</dbReference>
<comment type="caution">
    <text evidence="1">The sequence shown here is derived from an EMBL/GenBank/DDBJ whole genome shotgun (WGS) entry which is preliminary data.</text>
</comment>
<dbReference type="InterPro" id="IPR027417">
    <property type="entry name" value="P-loop_NTPase"/>
</dbReference>
<dbReference type="Proteomes" id="UP001243286">
    <property type="component" value="Unassembled WGS sequence"/>
</dbReference>
<evidence type="ECO:0000313" key="2">
    <source>
        <dbReference type="Proteomes" id="UP001243286"/>
    </source>
</evidence>
<dbReference type="SUPFAM" id="SSF52540">
    <property type="entry name" value="P-loop containing nucleoside triphosphate hydrolases"/>
    <property type="match status" value="1"/>
</dbReference>
<keyword evidence="2" id="KW-1185">Reference proteome</keyword>
<organism evidence="1 2">
    <name type="scientific">Exiguobacterium antarcticum</name>
    <dbReference type="NCBI Taxonomy" id="132920"/>
    <lineage>
        <taxon>Bacteria</taxon>
        <taxon>Bacillati</taxon>
        <taxon>Bacillota</taxon>
        <taxon>Bacilli</taxon>
        <taxon>Bacillales</taxon>
        <taxon>Bacillales Family XII. Incertae Sedis</taxon>
        <taxon>Exiguobacterium</taxon>
    </lineage>
</organism>
<protein>
    <submittedName>
        <fullName evidence="1">AAA family ATPase</fullName>
    </submittedName>
</protein>
<sequence length="180" mass="20960">MIIWINGTFGVGKTTAARGLQKRIKGSHLFDPELTGQLLRRQLPQENRIDDFQDEPLWRRLNLLLLEQLDQTATVVIVPMTLTNPDYFEEIVGILRTKGHQVRHVTLMASPETVRRRLRSRFERGQSWGGKQVETRLRELKHPFFLNHVDTDGMSKHQIVDVIGLLCDIRLLPPRRPRQD</sequence>
<proteinExistence type="predicted"/>